<reference evidence="2" key="1">
    <citation type="journal article" date="2019" name="Int. J. Syst. Evol. Microbiol.">
        <title>The Global Catalogue of Microorganisms (GCM) 10K type strain sequencing project: providing services to taxonomists for standard genome sequencing and annotation.</title>
        <authorList>
            <consortium name="The Broad Institute Genomics Platform"/>
            <consortium name="The Broad Institute Genome Sequencing Center for Infectious Disease"/>
            <person name="Wu L."/>
            <person name="Ma J."/>
        </authorList>
    </citation>
    <scope>NUCLEOTIDE SEQUENCE [LARGE SCALE GENOMIC DNA]</scope>
    <source>
        <strain evidence="2">XZYJ18</strain>
    </source>
</reference>
<sequence>MLDHISDQVRAVLVATLEQLDPDVARAWYARLAAADEHVSDEDDRSPGQWFADLALTARLLRVGLINESDGLAGRVVAWVAELGESAPALEPLAVALLDKPQDVEVVEPCAEQLGEDYLPAMAWLLAGAVAVAGEGDIRWLDALDPGE</sequence>
<gene>
    <name evidence="1" type="ORF">ACFPK1_30260</name>
</gene>
<protein>
    <submittedName>
        <fullName evidence="1">Uncharacterized protein</fullName>
    </submittedName>
</protein>
<accession>A0ABV9ZSW8</accession>
<dbReference type="Proteomes" id="UP001596175">
    <property type="component" value="Unassembled WGS sequence"/>
</dbReference>
<dbReference type="RefSeq" id="WP_378024660.1">
    <property type="nucleotide sequence ID" value="NZ_JBHSKG010000025.1"/>
</dbReference>
<evidence type="ECO:0000313" key="1">
    <source>
        <dbReference type="EMBL" id="MFC5142544.1"/>
    </source>
</evidence>
<keyword evidence="2" id="KW-1185">Reference proteome</keyword>
<dbReference type="EMBL" id="JBHSKG010000025">
    <property type="protein sequence ID" value="MFC5142544.1"/>
    <property type="molecule type" value="Genomic_DNA"/>
</dbReference>
<organism evidence="1 2">
    <name type="scientific">Actinomycetospora rhizophila</name>
    <dbReference type="NCBI Taxonomy" id="1416876"/>
    <lineage>
        <taxon>Bacteria</taxon>
        <taxon>Bacillati</taxon>
        <taxon>Actinomycetota</taxon>
        <taxon>Actinomycetes</taxon>
        <taxon>Pseudonocardiales</taxon>
        <taxon>Pseudonocardiaceae</taxon>
        <taxon>Actinomycetospora</taxon>
    </lineage>
</organism>
<evidence type="ECO:0000313" key="2">
    <source>
        <dbReference type="Proteomes" id="UP001596175"/>
    </source>
</evidence>
<name>A0ABV9ZSW8_9PSEU</name>
<comment type="caution">
    <text evidence="1">The sequence shown here is derived from an EMBL/GenBank/DDBJ whole genome shotgun (WGS) entry which is preliminary data.</text>
</comment>
<proteinExistence type="predicted"/>